<dbReference type="Gene3D" id="3.40.190.10">
    <property type="entry name" value="Periplasmic binding protein-like II"/>
    <property type="match status" value="3"/>
</dbReference>
<comment type="similarity">
    <text evidence="2">Belongs to the glutamate-gated ion channel (TC 1.A.10.1) family.</text>
</comment>
<keyword evidence="7 12" id="KW-0675">Receptor</keyword>
<evidence type="ECO:0000256" key="2">
    <source>
        <dbReference type="ARBA" id="ARBA00008685"/>
    </source>
</evidence>
<dbReference type="Pfam" id="PF00060">
    <property type="entry name" value="Lig_chan"/>
    <property type="match status" value="1"/>
</dbReference>
<evidence type="ECO:0000256" key="8">
    <source>
        <dbReference type="ARBA" id="ARBA00023180"/>
    </source>
</evidence>
<sequence length="411" mass="46932">MNLMKGSTWGYLINGTFNGILGDMIKGIVDFGATPFQYKPERLDVCEYTVQTWLARPCFIFRHPKKDDLSNPFLKPFEQRVWYWIALFGFVNWALLYLTAKIEKIINWKPLINTLDSHPASETALITSAAICQQGLSDGPRLFSGRIVFLSLFLWGFLLYQFYSASVVGSLLAKKPRWINTLKDLADSNLEIGIEDIAYNYDFFATTTDPVAQRLYNEKVAVNKKRKKLPYYSAEEGIARMKNGGFAFHVDVATAYKIIEETFTAAEICDLVEIQLFPPKHTATATARYSPFKKMVTYGMRQIVERGMARRLRHIWMHRRPQCPESHSEEPVPVILAEFSPALFLLTCGCCFSTIVMITEMIVQRKHRLEPENHLTGVFTQKSPSALSESSRKFEDISSPIDPDEVKFSAN</sequence>
<evidence type="ECO:0000256" key="6">
    <source>
        <dbReference type="ARBA" id="ARBA00023136"/>
    </source>
</evidence>
<evidence type="ECO:0000256" key="7">
    <source>
        <dbReference type="ARBA" id="ARBA00023170"/>
    </source>
</evidence>
<keyword evidence="6 10" id="KW-0472">Membrane</keyword>
<comment type="subcellular location">
    <subcellularLocation>
        <location evidence="1">Cell membrane</location>
        <topology evidence="1">Multi-pass membrane protein</topology>
    </subcellularLocation>
</comment>
<evidence type="ECO:0000256" key="4">
    <source>
        <dbReference type="ARBA" id="ARBA00022692"/>
    </source>
</evidence>
<keyword evidence="3" id="KW-1003">Cell membrane</keyword>
<keyword evidence="8" id="KW-0325">Glycoprotein</keyword>
<dbReference type="GO" id="GO:0015276">
    <property type="term" value="F:ligand-gated monoatomic ion channel activity"/>
    <property type="evidence" value="ECO:0007669"/>
    <property type="project" value="InterPro"/>
</dbReference>
<dbReference type="GO" id="GO:0050906">
    <property type="term" value="P:detection of stimulus involved in sensory perception"/>
    <property type="evidence" value="ECO:0007669"/>
    <property type="project" value="UniProtKB-ARBA"/>
</dbReference>
<feature type="region of interest" description="Disordered" evidence="9">
    <location>
        <begin position="381"/>
        <end position="411"/>
    </location>
</feature>
<accession>A0A7G8Z9J1</accession>
<dbReference type="InterPro" id="IPR001320">
    <property type="entry name" value="Iontro_rcpt_C"/>
</dbReference>
<dbReference type="GO" id="GO:0005886">
    <property type="term" value="C:plasma membrane"/>
    <property type="evidence" value="ECO:0007669"/>
    <property type="project" value="UniProtKB-SubCell"/>
</dbReference>
<dbReference type="PANTHER" id="PTHR42643:SF33">
    <property type="entry name" value="GLUTAMATE RECEPTOR 2-LIKE PROTEIN"/>
    <property type="match status" value="1"/>
</dbReference>
<reference evidence="12" key="1">
    <citation type="submission" date="2020-06" db="EMBL/GenBank/DDBJ databases">
        <authorList>
            <person name="Sheng S."/>
        </authorList>
    </citation>
    <scope>NUCLEOTIDE SEQUENCE</scope>
    <source>
        <tissue evidence="12">Antenna</tissue>
    </source>
</reference>
<keyword evidence="5 10" id="KW-1133">Transmembrane helix</keyword>
<evidence type="ECO:0000256" key="10">
    <source>
        <dbReference type="SAM" id="Phobius"/>
    </source>
</evidence>
<evidence type="ECO:0000259" key="11">
    <source>
        <dbReference type="Pfam" id="PF00060"/>
    </source>
</evidence>
<feature type="domain" description="Ionotropic glutamate receptor C-terminal" evidence="11">
    <location>
        <begin position="79"/>
        <end position="348"/>
    </location>
</feature>
<protein>
    <submittedName>
        <fullName evidence="12">Ionotropic receptor 64b</fullName>
    </submittedName>
</protein>
<evidence type="ECO:0000313" key="12">
    <source>
        <dbReference type="EMBL" id="QNL15116.1"/>
    </source>
</evidence>
<dbReference type="PANTHER" id="PTHR42643">
    <property type="entry name" value="IONOTROPIC RECEPTOR 20A-RELATED"/>
    <property type="match status" value="1"/>
</dbReference>
<dbReference type="EMBL" id="MT671112">
    <property type="protein sequence ID" value="QNL15116.1"/>
    <property type="molecule type" value="mRNA"/>
</dbReference>
<proteinExistence type="evidence at transcript level"/>
<evidence type="ECO:0000256" key="5">
    <source>
        <dbReference type="ARBA" id="ARBA00022989"/>
    </source>
</evidence>
<dbReference type="SUPFAM" id="SSF53850">
    <property type="entry name" value="Periplasmic binding protein-like II"/>
    <property type="match status" value="1"/>
</dbReference>
<name>A0A7G8Z9J1_9HYME</name>
<gene>
    <name evidence="12" type="primary">IR64b</name>
</gene>
<keyword evidence="4 10" id="KW-0812">Transmembrane</keyword>
<evidence type="ECO:0000256" key="9">
    <source>
        <dbReference type="SAM" id="MobiDB-lite"/>
    </source>
</evidence>
<evidence type="ECO:0000256" key="1">
    <source>
        <dbReference type="ARBA" id="ARBA00004651"/>
    </source>
</evidence>
<dbReference type="InterPro" id="IPR052192">
    <property type="entry name" value="Insect_Ionotropic_Sensory_Rcpt"/>
</dbReference>
<feature type="transmembrane region" description="Helical" evidence="10">
    <location>
        <begin position="81"/>
        <end position="100"/>
    </location>
</feature>
<dbReference type="AlphaFoldDB" id="A0A7G8Z9J1"/>
<organism evidence="12">
    <name type="scientific">Aulacocentrum confusum</name>
    <dbReference type="NCBI Taxonomy" id="2767324"/>
    <lineage>
        <taxon>Eukaryota</taxon>
        <taxon>Metazoa</taxon>
        <taxon>Ecdysozoa</taxon>
        <taxon>Arthropoda</taxon>
        <taxon>Hexapoda</taxon>
        <taxon>Insecta</taxon>
        <taxon>Pterygota</taxon>
        <taxon>Neoptera</taxon>
        <taxon>Endopterygota</taxon>
        <taxon>Hymenoptera</taxon>
        <taxon>Apocrita</taxon>
        <taxon>Ichneumonoidea</taxon>
        <taxon>Braconidae</taxon>
        <taxon>Macrocentrinae</taxon>
        <taxon>Aulacocentrum</taxon>
    </lineage>
</organism>
<evidence type="ECO:0000256" key="3">
    <source>
        <dbReference type="ARBA" id="ARBA00022475"/>
    </source>
</evidence>
<feature type="transmembrane region" description="Helical" evidence="10">
    <location>
        <begin position="143"/>
        <end position="163"/>
    </location>
</feature>